<gene>
    <name evidence="1" type="ORF">EV182_004047</name>
</gene>
<organism evidence="1 2">
    <name type="scientific">Spiromyces aspiralis</name>
    <dbReference type="NCBI Taxonomy" id="68401"/>
    <lineage>
        <taxon>Eukaryota</taxon>
        <taxon>Fungi</taxon>
        <taxon>Fungi incertae sedis</taxon>
        <taxon>Zoopagomycota</taxon>
        <taxon>Kickxellomycotina</taxon>
        <taxon>Kickxellomycetes</taxon>
        <taxon>Kickxellales</taxon>
        <taxon>Kickxellaceae</taxon>
        <taxon>Spiromyces</taxon>
    </lineage>
</organism>
<accession>A0ACC1HBV2</accession>
<reference evidence="1" key="1">
    <citation type="submission" date="2022-06" db="EMBL/GenBank/DDBJ databases">
        <title>Phylogenomic reconstructions and comparative analyses of Kickxellomycotina fungi.</title>
        <authorList>
            <person name="Reynolds N.K."/>
            <person name="Stajich J.E."/>
            <person name="Barry K."/>
            <person name="Grigoriev I.V."/>
            <person name="Crous P."/>
            <person name="Smith M.E."/>
        </authorList>
    </citation>
    <scope>NUCLEOTIDE SEQUENCE</scope>
    <source>
        <strain evidence="1">RSA 2271</strain>
    </source>
</reference>
<evidence type="ECO:0000313" key="2">
    <source>
        <dbReference type="Proteomes" id="UP001145114"/>
    </source>
</evidence>
<keyword evidence="2" id="KW-1185">Reference proteome</keyword>
<name>A0ACC1HBV2_9FUNG</name>
<dbReference type="EMBL" id="JAMZIH010006308">
    <property type="protein sequence ID" value="KAJ1674060.1"/>
    <property type="molecule type" value="Genomic_DNA"/>
</dbReference>
<feature type="non-terminal residue" evidence="1">
    <location>
        <position position="336"/>
    </location>
</feature>
<protein>
    <submittedName>
        <fullName evidence="1">Uncharacterized protein</fullName>
    </submittedName>
</protein>
<sequence length="336" mass="35653">MGRKKIKIQPIRDDRNRQVTFLKRKSGLMKKAYELSVLCDCDIALIIFNSQNKLIQYASTDMDRVLMRYTEHGEPQESYTNVNCASMFNDAVDGENFVDVPNTAADATSVGDDDSASAVPLPATTVADTTDVSPSAATHVADPSGMAAPSVAALPQSVVSVAPPQAAGIGGQQYPADMSMPQDYLEPTSHGSANNLYGVGWAHPHGVAVAAMCTSGGVVRPVDMSSQFYPGTPAVPNSGIYHPAIAPYHTGLHVIPPIPSPYHYASRTPGPYPQYPHAADFRPSMSIPPAPYTAPTYKLGSLLPSFTEDASSAAYLGQLQQQHQAPATPASIAQPE</sequence>
<evidence type="ECO:0000313" key="1">
    <source>
        <dbReference type="EMBL" id="KAJ1674060.1"/>
    </source>
</evidence>
<comment type="caution">
    <text evidence="1">The sequence shown here is derived from an EMBL/GenBank/DDBJ whole genome shotgun (WGS) entry which is preliminary data.</text>
</comment>
<proteinExistence type="predicted"/>
<dbReference type="Proteomes" id="UP001145114">
    <property type="component" value="Unassembled WGS sequence"/>
</dbReference>